<proteinExistence type="predicted"/>
<feature type="region of interest" description="Disordered" evidence="1">
    <location>
        <begin position="25"/>
        <end position="49"/>
    </location>
</feature>
<dbReference type="PROSITE" id="PS51257">
    <property type="entry name" value="PROKAR_LIPOPROTEIN"/>
    <property type="match status" value="1"/>
</dbReference>
<feature type="signal peptide" evidence="2">
    <location>
        <begin position="1"/>
        <end position="23"/>
    </location>
</feature>
<organism evidence="3 4">
    <name type="scientific">Streptomyces gilvosporeus</name>
    <dbReference type="NCBI Taxonomy" id="553510"/>
    <lineage>
        <taxon>Bacteria</taxon>
        <taxon>Bacillati</taxon>
        <taxon>Actinomycetota</taxon>
        <taxon>Actinomycetes</taxon>
        <taxon>Kitasatosporales</taxon>
        <taxon>Streptomycetaceae</taxon>
        <taxon>Streptomyces</taxon>
    </lineage>
</organism>
<evidence type="ECO:0000256" key="1">
    <source>
        <dbReference type="SAM" id="MobiDB-lite"/>
    </source>
</evidence>
<dbReference type="Proteomes" id="UP000192726">
    <property type="component" value="Chromosome"/>
</dbReference>
<accession>A0A1V0TJN5</accession>
<feature type="chain" id="PRO_5012527614" description="Lipoprotein" evidence="2">
    <location>
        <begin position="24"/>
        <end position="149"/>
    </location>
</feature>
<dbReference type="AlphaFoldDB" id="A0A1V0TJN5"/>
<keyword evidence="2" id="KW-0732">Signal</keyword>
<keyword evidence="4" id="KW-1185">Reference proteome</keyword>
<reference evidence="3 4" key="1">
    <citation type="submission" date="2017-04" db="EMBL/GenBank/DDBJ databases">
        <title>Complete Genome Sequence of Streptomyces gilvosporeus F607, a Capable Producer of Natamycin.</title>
        <authorList>
            <person name="Zong G."/>
            <person name="Zhong C."/>
            <person name="Fu J."/>
            <person name="Qin R."/>
            <person name="Cao G."/>
        </authorList>
    </citation>
    <scope>NUCLEOTIDE SEQUENCE [LARGE SCALE GENOMIC DNA]</scope>
    <source>
        <strain evidence="3 4">F607</strain>
    </source>
</reference>
<evidence type="ECO:0000313" key="4">
    <source>
        <dbReference type="Proteomes" id="UP000192726"/>
    </source>
</evidence>
<sequence>MRTRTAAALAALLLAALTGCSSAVDSERPARSVPPTTATSSAPSATLDPSRADLEKAVRAYTAAYFKPDVTTAYGMVSTRCKEQITKPALAALLDRANQMDGDRTVKRFTIDKISGGMARVSYGVGLPRYDQHGQPWTREGGHWRYDAC</sequence>
<protein>
    <recommendedName>
        <fullName evidence="5">Lipoprotein</fullName>
    </recommendedName>
</protein>
<evidence type="ECO:0008006" key="5">
    <source>
        <dbReference type="Google" id="ProtNLM"/>
    </source>
</evidence>
<gene>
    <name evidence="3" type="ORF">B1H19_01845</name>
</gene>
<evidence type="ECO:0000313" key="3">
    <source>
        <dbReference type="EMBL" id="ARF53090.1"/>
    </source>
</evidence>
<feature type="compositionally biased region" description="Low complexity" evidence="1">
    <location>
        <begin position="31"/>
        <end position="46"/>
    </location>
</feature>
<evidence type="ECO:0000256" key="2">
    <source>
        <dbReference type="SAM" id="SignalP"/>
    </source>
</evidence>
<dbReference type="RefSeq" id="WP_083102521.1">
    <property type="nucleotide sequence ID" value="NZ_CP020569.1"/>
</dbReference>
<dbReference type="STRING" id="553510.B1H19_01845"/>
<name>A0A1V0TJN5_9ACTN</name>
<dbReference type="EMBL" id="CP020569">
    <property type="protein sequence ID" value="ARF53090.1"/>
    <property type="molecule type" value="Genomic_DNA"/>
</dbReference>
<dbReference type="KEGG" id="sgv:B1H19_01845"/>
<dbReference type="OrthoDB" id="4329166at2"/>